<name>A0A081N1X8_9GAMM</name>
<accession>A0A081N1X8</accession>
<evidence type="ECO:0000256" key="6">
    <source>
        <dbReference type="ARBA" id="ARBA00023163"/>
    </source>
</evidence>
<dbReference type="GO" id="GO:0008270">
    <property type="term" value="F:zinc ion binding"/>
    <property type="evidence" value="ECO:0007669"/>
    <property type="project" value="InterPro"/>
</dbReference>
<dbReference type="Gene3D" id="3.90.580.10">
    <property type="entry name" value="Zinc finger, CHC2-type domain"/>
    <property type="match status" value="1"/>
</dbReference>
<gene>
    <name evidence="9" type="ORF">GZ77_18160</name>
</gene>
<dbReference type="GO" id="GO:0006269">
    <property type="term" value="P:DNA replication, synthesis of primer"/>
    <property type="evidence" value="ECO:0007669"/>
    <property type="project" value="UniProtKB-KW"/>
</dbReference>
<dbReference type="GO" id="GO:1990077">
    <property type="term" value="C:primosome complex"/>
    <property type="evidence" value="ECO:0007669"/>
    <property type="project" value="UniProtKB-KW"/>
</dbReference>
<feature type="domain" description="DNA primase/helicase Gp4 N-terminal Bacteriophage T7-like" evidence="8">
    <location>
        <begin position="37"/>
        <end position="72"/>
    </location>
</feature>
<dbReference type="Pfam" id="PF08273">
    <property type="entry name" value="Zn_Ribbon_Prim"/>
    <property type="match status" value="1"/>
</dbReference>
<evidence type="ECO:0000313" key="10">
    <source>
        <dbReference type="Proteomes" id="UP000028006"/>
    </source>
</evidence>
<reference evidence="9 10" key="1">
    <citation type="submission" date="2014-06" db="EMBL/GenBank/DDBJ databases">
        <title>Whole Genome Sequences of Three Symbiotic Endozoicomonas Bacteria.</title>
        <authorList>
            <person name="Neave M.J."/>
            <person name="Apprill A."/>
            <person name="Voolstra C.R."/>
        </authorList>
    </citation>
    <scope>NUCLEOTIDE SEQUENCE [LARGE SCALE GENOMIC DNA]</scope>
    <source>
        <strain evidence="9 10">LMG 24815</strain>
    </source>
</reference>
<dbReference type="GO" id="GO:0016779">
    <property type="term" value="F:nucleotidyltransferase activity"/>
    <property type="evidence" value="ECO:0007669"/>
    <property type="project" value="UniProtKB-KW"/>
</dbReference>
<evidence type="ECO:0000256" key="1">
    <source>
        <dbReference type="ARBA" id="ARBA00022478"/>
    </source>
</evidence>
<evidence type="ECO:0000259" key="8">
    <source>
        <dbReference type="SMART" id="SM00778"/>
    </source>
</evidence>
<feature type="region of interest" description="Disordered" evidence="7">
    <location>
        <begin position="120"/>
        <end position="142"/>
    </location>
</feature>
<proteinExistence type="predicted"/>
<dbReference type="SUPFAM" id="SSF57783">
    <property type="entry name" value="Zinc beta-ribbon"/>
    <property type="match status" value="1"/>
</dbReference>
<organism evidence="9 10">
    <name type="scientific">Endozoicomonas montiporae</name>
    <dbReference type="NCBI Taxonomy" id="1027273"/>
    <lineage>
        <taxon>Bacteria</taxon>
        <taxon>Pseudomonadati</taxon>
        <taxon>Pseudomonadota</taxon>
        <taxon>Gammaproteobacteria</taxon>
        <taxon>Oceanospirillales</taxon>
        <taxon>Endozoicomonadaceae</taxon>
        <taxon>Endozoicomonas</taxon>
    </lineage>
</organism>
<dbReference type="GO" id="GO:0003677">
    <property type="term" value="F:DNA binding"/>
    <property type="evidence" value="ECO:0007669"/>
    <property type="project" value="InterPro"/>
</dbReference>
<dbReference type="InterPro" id="IPR013237">
    <property type="entry name" value="Phage_T7_Gp4_N"/>
</dbReference>
<evidence type="ECO:0000256" key="2">
    <source>
        <dbReference type="ARBA" id="ARBA00022515"/>
    </source>
</evidence>
<dbReference type="eggNOG" id="COG4643">
    <property type="taxonomic scope" value="Bacteria"/>
</dbReference>
<dbReference type="CDD" id="cd01029">
    <property type="entry name" value="TOPRIM_primases"/>
    <property type="match status" value="1"/>
</dbReference>
<keyword evidence="3" id="KW-0808">Transferase</keyword>
<keyword evidence="5" id="KW-0235">DNA replication</keyword>
<dbReference type="EMBL" id="JOKG01000004">
    <property type="protein sequence ID" value="KEQ12451.1"/>
    <property type="molecule type" value="Genomic_DNA"/>
</dbReference>
<dbReference type="GO" id="GO:0004386">
    <property type="term" value="F:helicase activity"/>
    <property type="evidence" value="ECO:0007669"/>
    <property type="project" value="InterPro"/>
</dbReference>
<evidence type="ECO:0000256" key="4">
    <source>
        <dbReference type="ARBA" id="ARBA00022695"/>
    </source>
</evidence>
<dbReference type="RefSeq" id="WP_034877813.1">
    <property type="nucleotide sequence ID" value="NZ_JOKG01000004.1"/>
</dbReference>
<evidence type="ECO:0000256" key="7">
    <source>
        <dbReference type="SAM" id="MobiDB-lite"/>
    </source>
</evidence>
<keyword evidence="10" id="KW-1185">Reference proteome</keyword>
<evidence type="ECO:0000256" key="3">
    <source>
        <dbReference type="ARBA" id="ARBA00022679"/>
    </source>
</evidence>
<dbReference type="Pfam" id="PF13362">
    <property type="entry name" value="Toprim_3"/>
    <property type="match status" value="1"/>
</dbReference>
<dbReference type="InterPro" id="IPR034154">
    <property type="entry name" value="TOPRIM_DnaG/twinkle"/>
</dbReference>
<keyword evidence="4" id="KW-0548">Nucleotidyltransferase</keyword>
<comment type="caution">
    <text evidence="9">The sequence shown here is derived from an EMBL/GenBank/DDBJ whole genome shotgun (WGS) entry which is preliminary data.</text>
</comment>
<dbReference type="SMART" id="SM00778">
    <property type="entry name" value="Prim_Zn_Ribbon"/>
    <property type="match status" value="1"/>
</dbReference>
<dbReference type="Proteomes" id="UP000028006">
    <property type="component" value="Unassembled WGS sequence"/>
</dbReference>
<dbReference type="InterPro" id="IPR006171">
    <property type="entry name" value="TOPRIM_dom"/>
</dbReference>
<dbReference type="InterPro" id="IPR036977">
    <property type="entry name" value="DNA_primase_Znf_CHC2"/>
</dbReference>
<sequence length="333" mass="36744">MKAHIYTERVKLAAGGQWDSILQAVCGLTDNEVNPRKRNIPCPHCGGRDRYEFKSADNGNYFCRHCGSGDGFSLVMKMQECRFPEAVEQVGRYLGIERKPYQSEAEELAEQARLAGLMETRKQERQKRQKQEAARKRNRQQQVAATVPGILADAQPADPNHPYLVRKQLPPLGLYQQGRLLLVALYIDGHKLVNLERITPEGRKLSLAGGLRDGVYHRFGGESWTVYICEGWATGASLYLMDNQAVRVYAAMGKGNLEAVARIAREQNPDSRLIVAADNDTHQPDNPGLSEALKAAEAIGAAVLLPTQVQATSNGTDFSDFYLASGGLKDGSM</sequence>
<evidence type="ECO:0000256" key="5">
    <source>
        <dbReference type="ARBA" id="ARBA00022705"/>
    </source>
</evidence>
<protein>
    <recommendedName>
        <fullName evidence="8">DNA primase/helicase Gp4 N-terminal Bacteriophage T7-like domain-containing protein</fullName>
    </recommendedName>
</protein>
<dbReference type="AlphaFoldDB" id="A0A081N1X8"/>
<keyword evidence="1" id="KW-0240">DNA-directed RNA polymerase</keyword>
<dbReference type="GO" id="GO:0000428">
    <property type="term" value="C:DNA-directed RNA polymerase complex"/>
    <property type="evidence" value="ECO:0007669"/>
    <property type="project" value="UniProtKB-KW"/>
</dbReference>
<evidence type="ECO:0000313" key="9">
    <source>
        <dbReference type="EMBL" id="KEQ12451.1"/>
    </source>
</evidence>
<keyword evidence="2" id="KW-0639">Primosome</keyword>
<keyword evidence="6" id="KW-0804">Transcription</keyword>